<keyword evidence="1" id="KW-0472">Membrane</keyword>
<feature type="transmembrane region" description="Helical" evidence="1">
    <location>
        <begin position="103"/>
        <end position="125"/>
    </location>
</feature>
<proteinExistence type="predicted"/>
<feature type="transmembrane region" description="Helical" evidence="1">
    <location>
        <begin position="12"/>
        <end position="28"/>
    </location>
</feature>
<accession>A0A7S4RF94</accession>
<protein>
    <submittedName>
        <fullName evidence="2">Uncharacterized protein</fullName>
    </submittedName>
</protein>
<dbReference type="AlphaFoldDB" id="A0A7S4RF94"/>
<name>A0A7S4RF94_9DINO</name>
<sequence>MPFCAKDPRLNRLRIATAVLLAILGLSAAAPVFWLVLVVACPPALLLSFLLLRSACGREPDRWLFALASGVSCLSGVVTVGVCALGLWIAWIFASFLRGSDDVLLFMGAYLAAPCCGGLLCMGAARWSLHVYQAPEEIQQLQEGDRAMLFAFGGAGADGAADEAKVADAA</sequence>
<keyword evidence="1" id="KW-1133">Transmembrane helix</keyword>
<feature type="transmembrane region" description="Helical" evidence="1">
    <location>
        <begin position="34"/>
        <end position="52"/>
    </location>
</feature>
<feature type="transmembrane region" description="Helical" evidence="1">
    <location>
        <begin position="64"/>
        <end position="91"/>
    </location>
</feature>
<evidence type="ECO:0000313" key="2">
    <source>
        <dbReference type="EMBL" id="CAE4610989.1"/>
    </source>
</evidence>
<evidence type="ECO:0000256" key="1">
    <source>
        <dbReference type="SAM" id="Phobius"/>
    </source>
</evidence>
<gene>
    <name evidence="2" type="ORF">AMON00008_LOCUS33803</name>
</gene>
<keyword evidence="1" id="KW-0812">Transmembrane</keyword>
<dbReference type="EMBL" id="HBNR01048439">
    <property type="protein sequence ID" value="CAE4610989.1"/>
    <property type="molecule type" value="Transcribed_RNA"/>
</dbReference>
<organism evidence="2">
    <name type="scientific">Alexandrium monilatum</name>
    <dbReference type="NCBI Taxonomy" id="311494"/>
    <lineage>
        <taxon>Eukaryota</taxon>
        <taxon>Sar</taxon>
        <taxon>Alveolata</taxon>
        <taxon>Dinophyceae</taxon>
        <taxon>Gonyaulacales</taxon>
        <taxon>Pyrocystaceae</taxon>
        <taxon>Alexandrium</taxon>
    </lineage>
</organism>
<reference evidence="2" key="1">
    <citation type="submission" date="2021-01" db="EMBL/GenBank/DDBJ databases">
        <authorList>
            <person name="Corre E."/>
            <person name="Pelletier E."/>
            <person name="Niang G."/>
            <person name="Scheremetjew M."/>
            <person name="Finn R."/>
            <person name="Kale V."/>
            <person name="Holt S."/>
            <person name="Cochrane G."/>
            <person name="Meng A."/>
            <person name="Brown T."/>
            <person name="Cohen L."/>
        </authorList>
    </citation>
    <scope>NUCLEOTIDE SEQUENCE</scope>
    <source>
        <strain evidence="2">CCMP3105</strain>
    </source>
</reference>